<dbReference type="PRINTS" id="PR00320">
    <property type="entry name" value="GPROTEINBRPT"/>
</dbReference>
<accession>A0A0V0Q898</accession>
<evidence type="ECO:0000256" key="2">
    <source>
        <dbReference type="ARBA" id="ARBA00022737"/>
    </source>
</evidence>
<keyword evidence="2" id="KW-0677">Repeat</keyword>
<dbReference type="Gene3D" id="2.130.10.10">
    <property type="entry name" value="YVTN repeat-like/Quinoprotein amine dehydrogenase"/>
    <property type="match status" value="4"/>
</dbReference>
<protein>
    <submittedName>
        <fullName evidence="4">WD40-repeat-containing domain</fullName>
    </submittedName>
</protein>
<dbReference type="PROSITE" id="PS00678">
    <property type="entry name" value="WD_REPEATS_1"/>
    <property type="match status" value="2"/>
</dbReference>
<organism evidence="4 5">
    <name type="scientific">Pseudocohnilembus persalinus</name>
    <name type="common">Ciliate</name>
    <dbReference type="NCBI Taxonomy" id="266149"/>
    <lineage>
        <taxon>Eukaryota</taxon>
        <taxon>Sar</taxon>
        <taxon>Alveolata</taxon>
        <taxon>Ciliophora</taxon>
        <taxon>Intramacronucleata</taxon>
        <taxon>Oligohymenophorea</taxon>
        <taxon>Scuticociliatia</taxon>
        <taxon>Philasterida</taxon>
        <taxon>Pseudocohnilembidae</taxon>
        <taxon>Pseudocohnilembus</taxon>
    </lineage>
</organism>
<feature type="repeat" description="WD" evidence="3">
    <location>
        <begin position="334"/>
        <end position="375"/>
    </location>
</feature>
<dbReference type="CDD" id="cd00200">
    <property type="entry name" value="WD40"/>
    <property type="match status" value="1"/>
</dbReference>
<dbReference type="PANTHER" id="PTHR19848:SF8">
    <property type="entry name" value="F-BOX AND WD REPEAT DOMAIN CONTAINING 7"/>
    <property type="match status" value="1"/>
</dbReference>
<dbReference type="PANTHER" id="PTHR19848">
    <property type="entry name" value="WD40 REPEAT PROTEIN"/>
    <property type="match status" value="1"/>
</dbReference>
<evidence type="ECO:0000313" key="4">
    <source>
        <dbReference type="EMBL" id="KRW98383.1"/>
    </source>
</evidence>
<dbReference type="Pfam" id="PF00805">
    <property type="entry name" value="Pentapeptide"/>
    <property type="match status" value="1"/>
</dbReference>
<gene>
    <name evidence="4" type="ORF">PPERSA_12862</name>
</gene>
<dbReference type="Gene3D" id="2.160.20.80">
    <property type="entry name" value="E3 ubiquitin-protein ligase SopA"/>
    <property type="match status" value="1"/>
</dbReference>
<dbReference type="InterPro" id="IPR001646">
    <property type="entry name" value="5peptide_repeat"/>
</dbReference>
<dbReference type="PROSITE" id="PS50082">
    <property type="entry name" value="WD_REPEATS_2"/>
    <property type="match status" value="3"/>
</dbReference>
<dbReference type="OMA" id="ELICQDI"/>
<dbReference type="SUPFAM" id="SSF69322">
    <property type="entry name" value="Tricorn protease domain 2"/>
    <property type="match status" value="1"/>
</dbReference>
<dbReference type="SMART" id="SM00320">
    <property type="entry name" value="WD40"/>
    <property type="match status" value="12"/>
</dbReference>
<dbReference type="PROSITE" id="PS50294">
    <property type="entry name" value="WD_REPEATS_REGION"/>
    <property type="match status" value="3"/>
</dbReference>
<dbReference type="InterPro" id="IPR015943">
    <property type="entry name" value="WD40/YVTN_repeat-like_dom_sf"/>
</dbReference>
<evidence type="ECO:0000313" key="5">
    <source>
        <dbReference type="Proteomes" id="UP000054937"/>
    </source>
</evidence>
<evidence type="ECO:0000256" key="1">
    <source>
        <dbReference type="ARBA" id="ARBA00022574"/>
    </source>
</evidence>
<dbReference type="SUPFAM" id="SSF141571">
    <property type="entry name" value="Pentapeptide repeat-like"/>
    <property type="match status" value="1"/>
</dbReference>
<dbReference type="Proteomes" id="UP000054937">
    <property type="component" value="Unassembled WGS sequence"/>
</dbReference>
<feature type="repeat" description="WD" evidence="3">
    <location>
        <begin position="690"/>
        <end position="731"/>
    </location>
</feature>
<dbReference type="OrthoDB" id="284782at2759"/>
<reference evidence="4 5" key="1">
    <citation type="journal article" date="2015" name="Sci. Rep.">
        <title>Genome of the facultative scuticociliatosis pathogen Pseudocohnilembus persalinus provides insight into its virulence through horizontal gene transfer.</title>
        <authorList>
            <person name="Xiong J."/>
            <person name="Wang G."/>
            <person name="Cheng J."/>
            <person name="Tian M."/>
            <person name="Pan X."/>
            <person name="Warren A."/>
            <person name="Jiang C."/>
            <person name="Yuan D."/>
            <person name="Miao W."/>
        </authorList>
    </citation>
    <scope>NUCLEOTIDE SEQUENCE [LARGE SCALE GENOMIC DNA]</scope>
    <source>
        <strain evidence="4">36N120E</strain>
    </source>
</reference>
<evidence type="ECO:0000256" key="3">
    <source>
        <dbReference type="PROSITE-ProRule" id="PRU00221"/>
    </source>
</evidence>
<dbReference type="Pfam" id="PF00400">
    <property type="entry name" value="WD40"/>
    <property type="match status" value="7"/>
</dbReference>
<dbReference type="AlphaFoldDB" id="A0A0V0Q898"/>
<comment type="caution">
    <text evidence="4">The sequence shown here is derived from an EMBL/GenBank/DDBJ whole genome shotgun (WGS) entry which is preliminary data.</text>
</comment>
<sequence length="942" mass="108975">MLDFIQYSLIPQKFTITDIAQFIQKKSIFPDHSQQYINDNELICQDIINFQIDNQGYKQNDPLENLFQIQTYIENIQCSFTDNPYQKLNTTFQVPEKTNYQTYLNSSPYKILENKTQIKMLQTLPASQYQNNPGSSSKNRRKIRKVKGKLIDTKRPRTDSSAIQIPFASLQEGIFCNTNFSNSILQGVDFSNSLLRETNFSNCDLKDIILGKHLDLNGHLKPINCLAQTSINAQNYGQIQLLASGSQDKTIIIWNPHTNTQFQKIKTSSYCKSLLFIKQGLYLIAGFQSGDLIFYRLQISRQNIQIQENNQEQKLLNQKIDSYQIKYLKIFKEVQAHEDTVSSIQYSDLNSFLITCSHDVSVKIWNLQEPKYTNQQQQQSGQNLIKYSSQKVNLRDYANIQPQISIIQLYQILRNHENYINQICFKQPYLASCSDDQQVIIYRLNEINIQSSQQKNIIFQLEQRMKNFKSGVLCIDISKDLKFLAAGTRDQCIYIKYILNGQNFFVKKQKDQIDNILDGIQSVKFIFDSQYIITGNSSSFIQIWNCNQQTLNQQIEGHTKGITSIQVSENNQFFFSASRDSSIKIFNSNENINQLSGQQERPRDLNSNKEQATQIKFLFDSKFLIQVFNDSKLRIYSLETSDFVKSVDTQQYCIKQIDLSQDEALLASIGIKNQYIKIYETSTFDQLKSFQGHTSQINQVSFSPDSKVVASCSNDGTVRIWNIKQSAHQNFGNSTPQLQIKKMLPQHQYKFKAQKHILLDDHNKKQVNFVKFSTQGSQQYLASSGFDNTINLYSVLDNYQKFTLIRKLKLHKDWVTSLQFSPIDEKTLISGDLLGNLYQWNINVNEISKIQCEVIQQQNQENANQITYIEFSACGNYFFYITNKSEIRIRTINQKNANNKTGTQFLGGQQFPLCLTVSKDKRFLAVGSYLDSIKEDVQTIQN</sequence>
<dbReference type="InterPro" id="IPR001680">
    <property type="entry name" value="WD40_rpt"/>
</dbReference>
<dbReference type="InParanoid" id="A0A0V0Q898"/>
<dbReference type="EMBL" id="LDAU01000251">
    <property type="protein sequence ID" value="KRW98383.1"/>
    <property type="molecule type" value="Genomic_DNA"/>
</dbReference>
<name>A0A0V0Q898_PSEPJ</name>
<dbReference type="InterPro" id="IPR019775">
    <property type="entry name" value="WD40_repeat_CS"/>
</dbReference>
<dbReference type="InterPro" id="IPR020472">
    <property type="entry name" value="WD40_PAC1"/>
</dbReference>
<dbReference type="SUPFAM" id="SSF50978">
    <property type="entry name" value="WD40 repeat-like"/>
    <property type="match status" value="2"/>
</dbReference>
<feature type="repeat" description="WD" evidence="3">
    <location>
        <begin position="555"/>
        <end position="587"/>
    </location>
</feature>
<dbReference type="InterPro" id="IPR036322">
    <property type="entry name" value="WD40_repeat_dom_sf"/>
</dbReference>
<keyword evidence="1 3" id="KW-0853">WD repeat</keyword>
<keyword evidence="5" id="KW-1185">Reference proteome</keyword>
<proteinExistence type="predicted"/>